<gene>
    <name evidence="1" type="ORF">PB01_02325</name>
</gene>
<organism evidence="1 2">
    <name type="scientific">Psychrobacillus glaciei</name>
    <dbReference type="NCBI Taxonomy" id="2283160"/>
    <lineage>
        <taxon>Bacteria</taxon>
        <taxon>Bacillati</taxon>
        <taxon>Bacillota</taxon>
        <taxon>Bacilli</taxon>
        <taxon>Bacillales</taxon>
        <taxon>Bacillaceae</taxon>
        <taxon>Psychrobacillus</taxon>
    </lineage>
</organism>
<dbReference type="Proteomes" id="UP000325517">
    <property type="component" value="Chromosome"/>
</dbReference>
<accession>A0A5J6SNF1</accession>
<evidence type="ECO:0000313" key="2">
    <source>
        <dbReference type="Proteomes" id="UP000325517"/>
    </source>
</evidence>
<name>A0A5J6SNF1_9BACI</name>
<evidence type="ECO:0000313" key="1">
    <source>
        <dbReference type="EMBL" id="QFF97737.1"/>
    </source>
</evidence>
<dbReference type="EMBL" id="CP031223">
    <property type="protein sequence ID" value="QFF97737.1"/>
    <property type="molecule type" value="Genomic_DNA"/>
</dbReference>
<reference evidence="1 2" key="1">
    <citation type="submission" date="2018-07" db="EMBL/GenBank/DDBJ databases">
        <title>Complete genome sequence of Psychrobacillus sp. PB01, isolated from iceberg, and comparative genome analysis of Psychrobacillus strains.</title>
        <authorList>
            <person name="Lee P.C."/>
        </authorList>
    </citation>
    <scope>NUCLEOTIDE SEQUENCE [LARGE SCALE GENOMIC DNA]</scope>
    <source>
        <strain evidence="1 2">PB01</strain>
    </source>
</reference>
<dbReference type="AlphaFoldDB" id="A0A5J6SNF1"/>
<dbReference type="KEGG" id="psyo:PB01_02325"/>
<keyword evidence="2" id="KW-1185">Reference proteome</keyword>
<protein>
    <submittedName>
        <fullName evidence="1">Uncharacterized protein</fullName>
    </submittedName>
</protein>
<sequence>MTKNLNLKILKILTPTFIGINLENKQSTPTLVAKNSTFLGMSFYEIFIFGKIGLFQWPLTHPAGVAAS</sequence>
<proteinExistence type="predicted"/>